<evidence type="ECO:0000313" key="1">
    <source>
        <dbReference type="EMBL" id="MBB5105428.1"/>
    </source>
</evidence>
<accession>A0A7W8AYE0</accession>
<dbReference type="EMBL" id="JACHJD010000007">
    <property type="protein sequence ID" value="MBB5105428.1"/>
    <property type="molecule type" value="Genomic_DNA"/>
</dbReference>
<dbReference type="Proteomes" id="UP000549009">
    <property type="component" value="Unassembled WGS sequence"/>
</dbReference>
<evidence type="ECO:0000313" key="2">
    <source>
        <dbReference type="Proteomes" id="UP000549009"/>
    </source>
</evidence>
<comment type="caution">
    <text evidence="1">The sequence shown here is derived from an EMBL/GenBank/DDBJ whole genome shotgun (WGS) entry which is preliminary data.</text>
</comment>
<name>A0A7W8AYE0_STRST</name>
<dbReference type="AlphaFoldDB" id="A0A7W8AYE0"/>
<keyword evidence="2" id="KW-1185">Reference proteome</keyword>
<protein>
    <submittedName>
        <fullName evidence="1">Uncharacterized protein</fullName>
    </submittedName>
</protein>
<reference evidence="1 2" key="1">
    <citation type="submission" date="2020-08" db="EMBL/GenBank/DDBJ databases">
        <title>Genomic Encyclopedia of Type Strains, Phase III (KMG-III): the genomes of soil and plant-associated and newly described type strains.</title>
        <authorList>
            <person name="Whitman W."/>
        </authorList>
    </citation>
    <scope>NUCLEOTIDE SEQUENCE [LARGE SCALE GENOMIC DNA]</scope>
    <source>
        <strain evidence="1 2">CECT 3146</strain>
    </source>
</reference>
<sequence length="60" mass="6297">MRRWVATLAGAAVAASLPRWLPQVVVNARVRVFTAVNGQEGIAVPGGSVGTGRVLQRCLL</sequence>
<gene>
    <name evidence="1" type="ORF">FHS40_004523</name>
</gene>
<dbReference type="RefSeq" id="WP_150514289.1">
    <property type="nucleotide sequence ID" value="NZ_BMSQ01000006.1"/>
</dbReference>
<proteinExistence type="predicted"/>
<organism evidence="1 2">
    <name type="scientific">Streptomyces spectabilis</name>
    <dbReference type="NCBI Taxonomy" id="68270"/>
    <lineage>
        <taxon>Bacteria</taxon>
        <taxon>Bacillati</taxon>
        <taxon>Actinomycetota</taxon>
        <taxon>Actinomycetes</taxon>
        <taxon>Kitasatosporales</taxon>
        <taxon>Streptomycetaceae</taxon>
        <taxon>Streptomyces</taxon>
    </lineage>
</organism>